<feature type="transmembrane region" description="Helical" evidence="6">
    <location>
        <begin position="339"/>
        <end position="359"/>
    </location>
</feature>
<reference evidence="8" key="1">
    <citation type="submission" date="2022-04" db="EMBL/GenBank/DDBJ databases">
        <title>Whole genome sequence of Sphaerotilus sp. FB-5.</title>
        <authorList>
            <person name="Takeda M."/>
            <person name="Narihara S."/>
            <person name="Akimoto M."/>
            <person name="Akimoto R."/>
            <person name="Nishiyashiki S."/>
            <person name="Murakami T."/>
        </authorList>
    </citation>
    <scope>NUCLEOTIDE SEQUENCE</scope>
    <source>
        <strain evidence="8">FB-5</strain>
    </source>
</reference>
<feature type="transmembrane region" description="Helical" evidence="6">
    <location>
        <begin position="227"/>
        <end position="244"/>
    </location>
</feature>
<evidence type="ECO:0000313" key="8">
    <source>
        <dbReference type="EMBL" id="BDI04564.1"/>
    </source>
</evidence>
<feature type="region of interest" description="Disordered" evidence="5">
    <location>
        <begin position="255"/>
        <end position="281"/>
    </location>
</feature>
<feature type="domain" description="O-antigen ligase-related" evidence="7">
    <location>
        <begin position="195"/>
        <end position="347"/>
    </location>
</feature>
<evidence type="ECO:0000259" key="7">
    <source>
        <dbReference type="Pfam" id="PF04932"/>
    </source>
</evidence>
<dbReference type="EMBL" id="AP025730">
    <property type="protein sequence ID" value="BDI04564.1"/>
    <property type="molecule type" value="Genomic_DNA"/>
</dbReference>
<feature type="transmembrane region" description="Helical" evidence="6">
    <location>
        <begin position="189"/>
        <end position="207"/>
    </location>
</feature>
<gene>
    <name evidence="8" type="ORF">CATMQ487_15340</name>
</gene>
<feature type="transmembrane region" description="Helical" evidence="6">
    <location>
        <begin position="156"/>
        <end position="177"/>
    </location>
</feature>
<dbReference type="PANTHER" id="PTHR37422">
    <property type="entry name" value="TEICHURONIC ACID BIOSYNTHESIS PROTEIN TUAE"/>
    <property type="match status" value="1"/>
</dbReference>
<keyword evidence="4 6" id="KW-0472">Membrane</keyword>
<dbReference type="InterPro" id="IPR007016">
    <property type="entry name" value="O-antigen_ligase-rel_domated"/>
</dbReference>
<protein>
    <recommendedName>
        <fullName evidence="7">O-antigen ligase-related domain-containing protein</fullName>
    </recommendedName>
</protein>
<evidence type="ECO:0000256" key="4">
    <source>
        <dbReference type="ARBA" id="ARBA00023136"/>
    </source>
</evidence>
<feature type="transmembrane region" description="Helical" evidence="6">
    <location>
        <begin position="115"/>
        <end position="136"/>
    </location>
</feature>
<accession>A0ABM7YJF3</accession>
<sequence>MLILRVLLGFLSFYVVYQNYFGVEFTVKGLNYFNLMFFGVLAIVIAKGIRSEEPAPLKGAFTFLFIMLGWGYVIGLMDDGSTWLEDLVELKTSVFYLLLYHLYYRAVQDSKTLKVVLAAVLITAFLAQLQAVRQGLDYGIGAYNETRRAAGPFGKSFLRANSAAAFYVIFVPVAAAFMLELKRGWKIKAALLFSVGIGIFGLFVTYSRQGYLILGAILLYLTFRKNLGLALLLCLALMSYRVWAPDAMIQRIEMTQQQEDPGRPTPTPKPGAALDDGEGQKYDESTESRFLIWAGAMEMISEHPLGVGLNHFKRNIGIYVPRYRGFDAHNNYIRMAAEASIFGALAMLVIIAKLFMLGWRIERVDKSDSSRAMGLALQVAALGVLLSNVYGSRFFDGDVTGNVWVLAALGARYFALRRKQAQPAQAEQPAVGAVHAMPVRA</sequence>
<evidence type="ECO:0000313" key="9">
    <source>
        <dbReference type="Proteomes" id="UP001057498"/>
    </source>
</evidence>
<feature type="transmembrane region" description="Helical" evidence="6">
    <location>
        <begin position="28"/>
        <end position="45"/>
    </location>
</feature>
<comment type="subcellular location">
    <subcellularLocation>
        <location evidence="1">Membrane</location>
        <topology evidence="1">Multi-pass membrane protein</topology>
    </subcellularLocation>
</comment>
<dbReference type="Proteomes" id="UP001057498">
    <property type="component" value="Chromosome"/>
</dbReference>
<dbReference type="PANTHER" id="PTHR37422:SF13">
    <property type="entry name" value="LIPOPOLYSACCHARIDE BIOSYNTHESIS PROTEIN PA4999-RELATED"/>
    <property type="match status" value="1"/>
</dbReference>
<evidence type="ECO:0000256" key="3">
    <source>
        <dbReference type="ARBA" id="ARBA00022989"/>
    </source>
</evidence>
<evidence type="ECO:0000256" key="5">
    <source>
        <dbReference type="SAM" id="MobiDB-lite"/>
    </source>
</evidence>
<name>A0ABM7YJF3_9BURK</name>
<dbReference type="RefSeq" id="WP_251972677.1">
    <property type="nucleotide sequence ID" value="NZ_AP025730.1"/>
</dbReference>
<evidence type="ECO:0000256" key="6">
    <source>
        <dbReference type="SAM" id="Phobius"/>
    </source>
</evidence>
<proteinExistence type="predicted"/>
<keyword evidence="9" id="KW-1185">Reference proteome</keyword>
<dbReference type="Pfam" id="PF04932">
    <property type="entry name" value="Wzy_C"/>
    <property type="match status" value="1"/>
</dbReference>
<organism evidence="8 9">
    <name type="scientific">Sphaerotilus microaerophilus</name>
    <dbReference type="NCBI Taxonomy" id="2914710"/>
    <lineage>
        <taxon>Bacteria</taxon>
        <taxon>Pseudomonadati</taxon>
        <taxon>Pseudomonadota</taxon>
        <taxon>Betaproteobacteria</taxon>
        <taxon>Burkholderiales</taxon>
        <taxon>Sphaerotilaceae</taxon>
        <taxon>Sphaerotilus</taxon>
    </lineage>
</organism>
<dbReference type="InterPro" id="IPR051533">
    <property type="entry name" value="WaaL-like"/>
</dbReference>
<keyword evidence="3 6" id="KW-1133">Transmembrane helix</keyword>
<keyword evidence="2 6" id="KW-0812">Transmembrane</keyword>
<evidence type="ECO:0000256" key="1">
    <source>
        <dbReference type="ARBA" id="ARBA00004141"/>
    </source>
</evidence>
<feature type="transmembrane region" description="Helical" evidence="6">
    <location>
        <begin position="57"/>
        <end position="75"/>
    </location>
</feature>
<evidence type="ECO:0000256" key="2">
    <source>
        <dbReference type="ARBA" id="ARBA00022692"/>
    </source>
</evidence>